<geneLocation type="plastid" evidence="11"/>
<comment type="similarity">
    <text evidence="2">Belongs to the universal ribosomal protein uL2 family.</text>
</comment>
<dbReference type="InterPro" id="IPR022666">
    <property type="entry name" value="Ribosomal_uL2_RNA-bd_dom"/>
</dbReference>
<gene>
    <name evidence="11" type="primary">rpl2</name>
</gene>
<evidence type="ECO:0000313" key="11">
    <source>
        <dbReference type="EMBL" id="AVM80971.1"/>
    </source>
</evidence>
<dbReference type="InterPro" id="IPR022671">
    <property type="entry name" value="Ribosomal_uL2_CS"/>
</dbReference>
<evidence type="ECO:0000256" key="4">
    <source>
        <dbReference type="ARBA" id="ARBA00022640"/>
    </source>
</evidence>
<evidence type="ECO:0000256" key="3">
    <source>
        <dbReference type="ARBA" id="ARBA00011838"/>
    </source>
</evidence>
<organism evidence="11">
    <name type="scientific">Prototheca zopfii</name>
    <dbReference type="NCBI Taxonomy" id="3112"/>
    <lineage>
        <taxon>Eukaryota</taxon>
        <taxon>Viridiplantae</taxon>
        <taxon>Chlorophyta</taxon>
        <taxon>core chlorophytes</taxon>
        <taxon>Trebouxiophyceae</taxon>
        <taxon>Chlorellales</taxon>
        <taxon>Chlorellaceae</taxon>
        <taxon>Prototheca</taxon>
    </lineage>
</organism>
<proteinExistence type="inferred from homology"/>
<dbReference type="HAMAP" id="MF_01320_B">
    <property type="entry name" value="Ribosomal_uL2_B"/>
    <property type="match status" value="1"/>
</dbReference>
<dbReference type="FunFam" id="4.10.950.10:FF:000001">
    <property type="entry name" value="50S ribosomal protein L2"/>
    <property type="match status" value="1"/>
</dbReference>
<dbReference type="PROSITE" id="PS00467">
    <property type="entry name" value="RIBOSOMAL_L2"/>
    <property type="match status" value="1"/>
</dbReference>
<evidence type="ECO:0000256" key="5">
    <source>
        <dbReference type="ARBA" id="ARBA00022980"/>
    </source>
</evidence>
<dbReference type="Pfam" id="PF00181">
    <property type="entry name" value="Ribosomal_L2_N"/>
    <property type="match status" value="1"/>
</dbReference>
<dbReference type="InterPro" id="IPR014722">
    <property type="entry name" value="Rib_uL2_dom2"/>
</dbReference>
<dbReference type="InterPro" id="IPR005880">
    <property type="entry name" value="Ribosomal_uL2_bac/org-type"/>
</dbReference>
<dbReference type="InterPro" id="IPR002171">
    <property type="entry name" value="Ribosomal_uL2"/>
</dbReference>
<evidence type="ECO:0000259" key="9">
    <source>
        <dbReference type="SMART" id="SM01382"/>
    </source>
</evidence>
<dbReference type="GO" id="GO:0016740">
    <property type="term" value="F:transferase activity"/>
    <property type="evidence" value="ECO:0007669"/>
    <property type="project" value="InterPro"/>
</dbReference>
<feature type="domain" description="Large ribosomal subunit protein uL2 RNA-binding" evidence="10">
    <location>
        <begin position="42"/>
        <end position="118"/>
    </location>
</feature>
<dbReference type="Pfam" id="PF03947">
    <property type="entry name" value="Ribosomal_L2_C"/>
    <property type="match status" value="1"/>
</dbReference>
<evidence type="ECO:0000256" key="2">
    <source>
        <dbReference type="ARBA" id="ARBA00005636"/>
    </source>
</evidence>
<comment type="subcellular location">
    <subcellularLocation>
        <location evidence="1">Plastid</location>
    </subcellularLocation>
</comment>
<dbReference type="SMART" id="SM01383">
    <property type="entry name" value="Ribosomal_L2"/>
    <property type="match status" value="1"/>
</dbReference>
<keyword evidence="6" id="KW-0687">Ribonucleoprotein</keyword>
<dbReference type="Gene3D" id="4.10.950.10">
    <property type="entry name" value="Ribosomal protein L2, domain 3"/>
    <property type="match status" value="1"/>
</dbReference>
<dbReference type="FunFam" id="2.30.30.30:FF:000001">
    <property type="entry name" value="50S ribosomal protein L2"/>
    <property type="match status" value="1"/>
</dbReference>
<dbReference type="AlphaFoldDB" id="A0A2P1G7N7"/>
<accession>A0A2P1G7N7</accession>
<comment type="subunit">
    <text evidence="3">Part of the 50S ribosomal subunit.</text>
</comment>
<dbReference type="PANTHER" id="PTHR13691:SF5">
    <property type="entry name" value="LARGE RIBOSOMAL SUBUNIT PROTEIN UL2M"/>
    <property type="match status" value="1"/>
</dbReference>
<dbReference type="GO" id="GO:0005762">
    <property type="term" value="C:mitochondrial large ribosomal subunit"/>
    <property type="evidence" value="ECO:0007669"/>
    <property type="project" value="TreeGrafter"/>
</dbReference>
<dbReference type="EMBL" id="MF197535">
    <property type="protein sequence ID" value="AVM80971.1"/>
    <property type="molecule type" value="Genomic_DNA"/>
</dbReference>
<dbReference type="GO" id="GO:0009536">
    <property type="term" value="C:plastid"/>
    <property type="evidence" value="ECO:0007669"/>
    <property type="project" value="UniProtKB-SubCell"/>
</dbReference>
<dbReference type="InterPro" id="IPR008991">
    <property type="entry name" value="Translation_prot_SH3-like_sf"/>
</dbReference>
<dbReference type="SUPFAM" id="SSF50104">
    <property type="entry name" value="Translation proteins SH3-like domain"/>
    <property type="match status" value="1"/>
</dbReference>
<evidence type="ECO:0000259" key="10">
    <source>
        <dbReference type="SMART" id="SM01383"/>
    </source>
</evidence>
<protein>
    <recommendedName>
        <fullName evidence="7">Large ribosomal subunit protein uL2m</fullName>
    </recommendedName>
</protein>
<dbReference type="InterPro" id="IPR014726">
    <property type="entry name" value="Ribosomal_uL2_dom3"/>
</dbReference>
<reference evidence="11" key="1">
    <citation type="journal article" date="2018" name="Sci. Rep.">
        <title>Genome sequencing of Prototheca zopfii genotypes 1 and 2 provides evidence of a severe reduction in organellar genomes.</title>
        <authorList>
            <person name="Severgnini M."/>
            <person name="Lazzari B."/>
            <person name="Capra E."/>
            <person name="Chessa S."/>
            <person name="Luini M."/>
            <person name="Bordoni R."/>
            <person name="Castiglioni B."/>
            <person name="Ricchi M."/>
            <person name="Cremonesi P."/>
        </authorList>
    </citation>
    <scope>NUCLEOTIDE SEQUENCE</scope>
    <source>
        <strain evidence="11">SAG 2063</strain>
    </source>
</reference>
<dbReference type="Gene3D" id="2.40.50.140">
    <property type="entry name" value="Nucleic acid-binding proteins"/>
    <property type="match status" value="1"/>
</dbReference>
<dbReference type="GO" id="GO:0032543">
    <property type="term" value="P:mitochondrial translation"/>
    <property type="evidence" value="ECO:0007669"/>
    <property type="project" value="TreeGrafter"/>
</dbReference>
<dbReference type="PIRSF" id="PIRSF002158">
    <property type="entry name" value="Ribosomal_L2"/>
    <property type="match status" value="1"/>
</dbReference>
<dbReference type="InterPro" id="IPR012340">
    <property type="entry name" value="NA-bd_OB-fold"/>
</dbReference>
<evidence type="ECO:0000256" key="6">
    <source>
        <dbReference type="ARBA" id="ARBA00023274"/>
    </source>
</evidence>
<dbReference type="SUPFAM" id="SSF50249">
    <property type="entry name" value="Nucleic acid-binding proteins"/>
    <property type="match status" value="1"/>
</dbReference>
<keyword evidence="5 11" id="KW-0689">Ribosomal protein</keyword>
<sequence>MKKYKPYTPSLRHKQNIEPNYILQKKNKPEKSCTFGYNKKQGRNNRGLITSFHRGGGHKRLYRLIDFKRTKIGVSGKVQTVEYDPNRNALIALIHYTDGEKKYILYFNYLYIGKTIISSPIAPLGEGNALPLKKIPYGTKIHNIEIHPGKGGQLVRAAGTKAVILYRYNKMIALLLPSKKKRFVFDNCWATIGTIGNNKSKFKILGKAGSSRWISRRPHVRGSAMNAVDHPHGGGEGKAPIGRKKPYTPWGKTALGAKTRKVRKWSDLYVKKFKY</sequence>
<dbReference type="SMR" id="A0A2P1G7N7"/>
<name>A0A2P1G7N7_9CHLO</name>
<dbReference type="Gene3D" id="2.30.30.30">
    <property type="match status" value="1"/>
</dbReference>
<keyword evidence="4 11" id="KW-0934">Plastid</keyword>
<dbReference type="InterPro" id="IPR022669">
    <property type="entry name" value="Ribosomal_uL2_C"/>
</dbReference>
<evidence type="ECO:0000256" key="7">
    <source>
        <dbReference type="ARBA" id="ARBA00069872"/>
    </source>
</evidence>
<feature type="domain" description="Large ribosomal subunit protein uL2 C-terminal" evidence="9">
    <location>
        <begin position="124"/>
        <end position="253"/>
    </location>
</feature>
<feature type="region of interest" description="Disordered" evidence="8">
    <location>
        <begin position="224"/>
        <end position="244"/>
    </location>
</feature>
<dbReference type="SMART" id="SM01382">
    <property type="entry name" value="Ribosomal_L2_C"/>
    <property type="match status" value="1"/>
</dbReference>
<dbReference type="GO" id="GO:0003723">
    <property type="term" value="F:RNA binding"/>
    <property type="evidence" value="ECO:0007669"/>
    <property type="project" value="InterPro"/>
</dbReference>
<evidence type="ECO:0000256" key="8">
    <source>
        <dbReference type="SAM" id="MobiDB-lite"/>
    </source>
</evidence>
<dbReference type="GO" id="GO:0003735">
    <property type="term" value="F:structural constituent of ribosome"/>
    <property type="evidence" value="ECO:0007669"/>
    <property type="project" value="InterPro"/>
</dbReference>
<dbReference type="PANTHER" id="PTHR13691">
    <property type="entry name" value="RIBOSOMAL PROTEIN L2"/>
    <property type="match status" value="1"/>
</dbReference>
<dbReference type="NCBIfam" id="TIGR01171">
    <property type="entry name" value="rplB_bact"/>
    <property type="match status" value="1"/>
</dbReference>
<evidence type="ECO:0000256" key="1">
    <source>
        <dbReference type="ARBA" id="ARBA00004474"/>
    </source>
</evidence>